<evidence type="ECO:0000313" key="2">
    <source>
        <dbReference type="EMBL" id="KAK8588688.1"/>
    </source>
</evidence>
<sequence length="133" mass="14269">MVSVLTSSAVSKALLFLALCSVWLLPDLALAKHAGILPGTTSSMGWSKAYTETIINQAWATGGAPNISDAFTINGLLGPSYKLQLLNKRPPNAKFDMSARSYATFDNTTSIRVLKYEKSAPAPNSNNKEHLPT</sequence>
<dbReference type="EMBL" id="JBBPBM010000004">
    <property type="protein sequence ID" value="KAK8588688.1"/>
    <property type="molecule type" value="Genomic_DNA"/>
</dbReference>
<keyword evidence="1" id="KW-0732">Signal</keyword>
<organism evidence="2 3">
    <name type="scientific">Hibiscus sabdariffa</name>
    <name type="common">roselle</name>
    <dbReference type="NCBI Taxonomy" id="183260"/>
    <lineage>
        <taxon>Eukaryota</taxon>
        <taxon>Viridiplantae</taxon>
        <taxon>Streptophyta</taxon>
        <taxon>Embryophyta</taxon>
        <taxon>Tracheophyta</taxon>
        <taxon>Spermatophyta</taxon>
        <taxon>Magnoliopsida</taxon>
        <taxon>eudicotyledons</taxon>
        <taxon>Gunneridae</taxon>
        <taxon>Pentapetalae</taxon>
        <taxon>rosids</taxon>
        <taxon>malvids</taxon>
        <taxon>Malvales</taxon>
        <taxon>Malvaceae</taxon>
        <taxon>Malvoideae</taxon>
        <taxon>Hibiscus</taxon>
    </lineage>
</organism>
<proteinExistence type="predicted"/>
<keyword evidence="3" id="KW-1185">Reference proteome</keyword>
<protein>
    <submittedName>
        <fullName evidence="2">Uncharacterized protein</fullName>
    </submittedName>
</protein>
<evidence type="ECO:0000256" key="1">
    <source>
        <dbReference type="SAM" id="SignalP"/>
    </source>
</evidence>
<feature type="signal peptide" evidence="1">
    <location>
        <begin position="1"/>
        <end position="31"/>
    </location>
</feature>
<name>A0ABR2FXI8_9ROSI</name>
<gene>
    <name evidence="2" type="ORF">V6N12_023112</name>
</gene>
<dbReference type="Proteomes" id="UP001472677">
    <property type="component" value="Unassembled WGS sequence"/>
</dbReference>
<comment type="caution">
    <text evidence="2">The sequence shown here is derived from an EMBL/GenBank/DDBJ whole genome shotgun (WGS) entry which is preliminary data.</text>
</comment>
<accession>A0ABR2FXI8</accession>
<reference evidence="2 3" key="1">
    <citation type="journal article" date="2024" name="G3 (Bethesda)">
        <title>Genome assembly of Hibiscus sabdariffa L. provides insights into metabolisms of medicinal natural products.</title>
        <authorList>
            <person name="Kim T."/>
        </authorList>
    </citation>
    <scope>NUCLEOTIDE SEQUENCE [LARGE SCALE GENOMIC DNA]</scope>
    <source>
        <strain evidence="2">TK-2024</strain>
        <tissue evidence="2">Old leaves</tissue>
    </source>
</reference>
<feature type="chain" id="PRO_5046971689" evidence="1">
    <location>
        <begin position="32"/>
        <end position="133"/>
    </location>
</feature>
<evidence type="ECO:0000313" key="3">
    <source>
        <dbReference type="Proteomes" id="UP001472677"/>
    </source>
</evidence>